<dbReference type="AlphaFoldDB" id="A0A4Q2DUE1"/>
<dbReference type="OrthoDB" id="3268356at2759"/>
<feature type="compositionally biased region" description="Acidic residues" evidence="1">
    <location>
        <begin position="11"/>
        <end position="26"/>
    </location>
</feature>
<sequence>MSSPTPRDPQPDEEDKNPIDELDENAASENAQPGQLRVRVS</sequence>
<feature type="region of interest" description="Disordered" evidence="1">
    <location>
        <begin position="1"/>
        <end position="41"/>
    </location>
</feature>
<evidence type="ECO:0000313" key="2">
    <source>
        <dbReference type="EMBL" id="RXW23849.1"/>
    </source>
</evidence>
<protein>
    <submittedName>
        <fullName evidence="2">Uncharacterized protein</fullName>
    </submittedName>
</protein>
<name>A0A4Q2DUE1_9AGAR</name>
<comment type="caution">
    <text evidence="2">The sequence shown here is derived from an EMBL/GenBank/DDBJ whole genome shotgun (WGS) entry which is preliminary data.</text>
</comment>
<keyword evidence="3" id="KW-1185">Reference proteome</keyword>
<evidence type="ECO:0000256" key="1">
    <source>
        <dbReference type="SAM" id="MobiDB-lite"/>
    </source>
</evidence>
<organism evidence="2 3">
    <name type="scientific">Candolleomyces aberdarensis</name>
    <dbReference type="NCBI Taxonomy" id="2316362"/>
    <lineage>
        <taxon>Eukaryota</taxon>
        <taxon>Fungi</taxon>
        <taxon>Dikarya</taxon>
        <taxon>Basidiomycota</taxon>
        <taxon>Agaricomycotina</taxon>
        <taxon>Agaricomycetes</taxon>
        <taxon>Agaricomycetidae</taxon>
        <taxon>Agaricales</taxon>
        <taxon>Agaricineae</taxon>
        <taxon>Psathyrellaceae</taxon>
        <taxon>Candolleomyces</taxon>
    </lineage>
</organism>
<dbReference type="EMBL" id="SDEE01000031">
    <property type="protein sequence ID" value="RXW23849.1"/>
    <property type="molecule type" value="Genomic_DNA"/>
</dbReference>
<dbReference type="Proteomes" id="UP000290288">
    <property type="component" value="Unassembled WGS sequence"/>
</dbReference>
<evidence type="ECO:0000313" key="3">
    <source>
        <dbReference type="Proteomes" id="UP000290288"/>
    </source>
</evidence>
<proteinExistence type="predicted"/>
<gene>
    <name evidence="2" type="ORF">EST38_g1991</name>
</gene>
<reference evidence="2 3" key="1">
    <citation type="submission" date="2019-01" db="EMBL/GenBank/DDBJ databases">
        <title>Draft genome sequence of Psathyrella aberdarensis IHI B618.</title>
        <authorList>
            <person name="Buettner E."/>
            <person name="Kellner H."/>
        </authorList>
    </citation>
    <scope>NUCLEOTIDE SEQUENCE [LARGE SCALE GENOMIC DNA]</scope>
    <source>
        <strain evidence="2 3">IHI B618</strain>
    </source>
</reference>
<accession>A0A4Q2DUE1</accession>